<protein>
    <recommendedName>
        <fullName evidence="12">Probable peptidoglycan glycosyltransferase FtsW</fullName>
        <ecNumber evidence="14">2.4.99.28</ecNumber>
    </recommendedName>
    <alternativeName>
        <fullName evidence="13">Cell division protein FtsW</fullName>
    </alternativeName>
    <alternativeName>
        <fullName evidence="10">Cell wall polymerase</fullName>
    </alternativeName>
    <alternativeName>
        <fullName evidence="9">Peptidoglycan polymerase</fullName>
    </alternativeName>
</protein>
<dbReference type="PROSITE" id="PS00428">
    <property type="entry name" value="FTSW_RODA_SPOVE"/>
    <property type="match status" value="1"/>
</dbReference>
<evidence type="ECO:0000256" key="3">
    <source>
        <dbReference type="ARBA" id="ARBA00022679"/>
    </source>
</evidence>
<dbReference type="GO" id="GO:0005886">
    <property type="term" value="C:plasma membrane"/>
    <property type="evidence" value="ECO:0007669"/>
    <property type="project" value="TreeGrafter"/>
</dbReference>
<dbReference type="GO" id="GO:0009252">
    <property type="term" value="P:peptidoglycan biosynthetic process"/>
    <property type="evidence" value="ECO:0007669"/>
    <property type="project" value="UniProtKB-KW"/>
</dbReference>
<evidence type="ECO:0000256" key="5">
    <source>
        <dbReference type="ARBA" id="ARBA00022960"/>
    </source>
</evidence>
<dbReference type="KEGG" id="sgbi:P3F81_11800"/>
<dbReference type="GO" id="GO:0008955">
    <property type="term" value="F:peptidoglycan glycosyltransferase activity"/>
    <property type="evidence" value="ECO:0007669"/>
    <property type="project" value="UniProtKB-EC"/>
</dbReference>
<dbReference type="EC" id="2.4.99.28" evidence="14"/>
<dbReference type="RefSeq" id="WP_147669582.1">
    <property type="nucleotide sequence ID" value="NZ_CP120678.1"/>
</dbReference>
<keyword evidence="5" id="KW-0133">Cell shape</keyword>
<feature type="transmembrane region" description="Helical" evidence="17">
    <location>
        <begin position="262"/>
        <end position="289"/>
    </location>
</feature>
<evidence type="ECO:0000313" key="19">
    <source>
        <dbReference type="Proteomes" id="UP001243623"/>
    </source>
</evidence>
<dbReference type="GO" id="GO:0032153">
    <property type="term" value="C:cell division site"/>
    <property type="evidence" value="ECO:0007669"/>
    <property type="project" value="TreeGrafter"/>
</dbReference>
<dbReference type="GO" id="GO:0015648">
    <property type="term" value="F:lipid-linked peptidoglycan transporter activity"/>
    <property type="evidence" value="ECO:0007669"/>
    <property type="project" value="TreeGrafter"/>
</dbReference>
<keyword evidence="19" id="KW-1185">Reference proteome</keyword>
<comment type="subcellular location">
    <subcellularLocation>
        <location evidence="1">Membrane</location>
        <topology evidence="1">Multi-pass membrane protein</topology>
    </subcellularLocation>
</comment>
<comment type="catalytic activity">
    <reaction evidence="15">
        <text>[GlcNAc-(1-&gt;4)-Mur2Ac(oyl-L-Ala-gamma-D-Glu-L-Lys-D-Ala-D-Ala)](n)-di-trans,octa-cis-undecaprenyl diphosphate + beta-D-GlcNAc-(1-&gt;4)-Mur2Ac(oyl-L-Ala-gamma-D-Glu-L-Lys-D-Ala-D-Ala)-di-trans,octa-cis-undecaprenyl diphosphate = [GlcNAc-(1-&gt;4)-Mur2Ac(oyl-L-Ala-gamma-D-Glu-L-Lys-D-Ala-D-Ala)](n+1)-di-trans,octa-cis-undecaprenyl diphosphate + di-trans,octa-cis-undecaprenyl diphosphate + H(+)</text>
        <dbReference type="Rhea" id="RHEA:23708"/>
        <dbReference type="Rhea" id="RHEA-COMP:9602"/>
        <dbReference type="Rhea" id="RHEA-COMP:9603"/>
        <dbReference type="ChEBI" id="CHEBI:15378"/>
        <dbReference type="ChEBI" id="CHEBI:58405"/>
        <dbReference type="ChEBI" id="CHEBI:60033"/>
        <dbReference type="ChEBI" id="CHEBI:78435"/>
        <dbReference type="EC" id="2.4.99.28"/>
    </reaction>
</comment>
<dbReference type="GO" id="GO:0008360">
    <property type="term" value="P:regulation of cell shape"/>
    <property type="evidence" value="ECO:0007669"/>
    <property type="project" value="UniProtKB-KW"/>
</dbReference>
<reference evidence="18" key="1">
    <citation type="submission" date="2023-03" db="EMBL/GenBank/DDBJ databases">
        <title>Selenobaculum gbiensis gen. nov. sp. nov., a new bacterium isolated from the gut microbiota of IBD patient.</title>
        <authorList>
            <person name="Yeo S."/>
            <person name="Park H."/>
            <person name="Huh C.S."/>
        </authorList>
    </citation>
    <scope>NUCLEOTIDE SEQUENCE</scope>
    <source>
        <strain evidence="18">ICN-92133</strain>
    </source>
</reference>
<comment type="similarity">
    <text evidence="11">Belongs to the SEDS family. FtsW subfamily.</text>
</comment>
<feature type="transmembrane region" description="Helical" evidence="17">
    <location>
        <begin position="76"/>
        <end position="96"/>
    </location>
</feature>
<organism evidence="18 19">
    <name type="scientific">Selenobaculum gibii</name>
    <dbReference type="NCBI Taxonomy" id="3054208"/>
    <lineage>
        <taxon>Bacteria</taxon>
        <taxon>Bacillati</taxon>
        <taxon>Bacillota</taxon>
        <taxon>Negativicutes</taxon>
        <taxon>Selenomonadales</taxon>
        <taxon>Selenomonadaceae</taxon>
        <taxon>Selenobaculum</taxon>
    </lineage>
</organism>
<dbReference type="Pfam" id="PF01098">
    <property type="entry name" value="FTSW_RODA_SPOVE"/>
    <property type="match status" value="1"/>
</dbReference>
<evidence type="ECO:0000313" key="18">
    <source>
        <dbReference type="EMBL" id="WIW70553.1"/>
    </source>
</evidence>
<evidence type="ECO:0000256" key="6">
    <source>
        <dbReference type="ARBA" id="ARBA00022984"/>
    </source>
</evidence>
<evidence type="ECO:0000256" key="11">
    <source>
        <dbReference type="ARBA" id="ARBA00038053"/>
    </source>
</evidence>
<dbReference type="PANTHER" id="PTHR30474">
    <property type="entry name" value="CELL CYCLE PROTEIN"/>
    <property type="match status" value="1"/>
</dbReference>
<feature type="transmembrane region" description="Helical" evidence="17">
    <location>
        <begin position="337"/>
        <end position="359"/>
    </location>
</feature>
<evidence type="ECO:0000256" key="10">
    <source>
        <dbReference type="ARBA" id="ARBA00033270"/>
    </source>
</evidence>
<keyword evidence="8 17" id="KW-0472">Membrane</keyword>
<keyword evidence="3" id="KW-0808">Transferase</keyword>
<feature type="transmembrane region" description="Helical" evidence="17">
    <location>
        <begin position="301"/>
        <end position="331"/>
    </location>
</feature>
<comment type="function">
    <text evidence="16">Peptidoglycan polymerase that is essential for cell division.</text>
</comment>
<keyword evidence="7 17" id="KW-1133">Transmembrane helix</keyword>
<evidence type="ECO:0000256" key="12">
    <source>
        <dbReference type="ARBA" id="ARBA00041185"/>
    </source>
</evidence>
<evidence type="ECO:0000256" key="8">
    <source>
        <dbReference type="ARBA" id="ARBA00023136"/>
    </source>
</evidence>
<keyword evidence="6" id="KW-0573">Peptidoglycan synthesis</keyword>
<evidence type="ECO:0000256" key="2">
    <source>
        <dbReference type="ARBA" id="ARBA00022676"/>
    </source>
</evidence>
<dbReference type="EMBL" id="CP120678">
    <property type="protein sequence ID" value="WIW70553.1"/>
    <property type="molecule type" value="Genomic_DNA"/>
</dbReference>
<name>A0A9Y2AIE9_9FIRM</name>
<sequence length="393" mass="42449">MPKKRLWINNVEAVLFIMAILIIIGTINVFSSSFVMAGNEFDNGYYFVNKHLISLLIGIFALVFAMRLDYRVWRKLSFLITVFAVLCLIAVFFIGIEVNGSKRWIQIGMTFQPSEVAKLASLLLIASYLGPKIDKNLRISIGNKVWLPILLMGGLVYKQPDLGTAAIIVGIAFLLYIMAGLPLGEVVVLGAIALGGAGILTFSADYRIDRVKAWFDPWSYESTSGYQTVQSLIAIGSGGFSGLGLGMGTSKFAYLPEAHTDFAFSILCQEMGFIGAFLVLILLAAMAWYCGRIAKETTDGFGKMLVIGIAILVVGQGVANIAMVIGILPVIGVPLPFISYGGTSLIVNMLSMGILASVGKKHCSKVPTRPPKGKMPLPKSQRYIATDAVKRGA</sequence>
<dbReference type="Proteomes" id="UP001243623">
    <property type="component" value="Chromosome"/>
</dbReference>
<evidence type="ECO:0000256" key="7">
    <source>
        <dbReference type="ARBA" id="ARBA00022989"/>
    </source>
</evidence>
<feature type="transmembrane region" description="Helical" evidence="17">
    <location>
        <begin position="12"/>
        <end position="38"/>
    </location>
</feature>
<dbReference type="AlphaFoldDB" id="A0A9Y2AIE9"/>
<keyword evidence="4 17" id="KW-0812">Transmembrane</keyword>
<proteinExistence type="inferred from homology"/>
<evidence type="ECO:0000256" key="13">
    <source>
        <dbReference type="ARBA" id="ARBA00041418"/>
    </source>
</evidence>
<evidence type="ECO:0000256" key="14">
    <source>
        <dbReference type="ARBA" id="ARBA00044770"/>
    </source>
</evidence>
<evidence type="ECO:0000256" key="9">
    <source>
        <dbReference type="ARBA" id="ARBA00032370"/>
    </source>
</evidence>
<feature type="transmembrane region" description="Helical" evidence="17">
    <location>
        <begin position="162"/>
        <end position="181"/>
    </location>
</feature>
<gene>
    <name evidence="18" type="ORF">P3F81_11800</name>
</gene>
<evidence type="ECO:0000256" key="1">
    <source>
        <dbReference type="ARBA" id="ARBA00004141"/>
    </source>
</evidence>
<feature type="transmembrane region" description="Helical" evidence="17">
    <location>
        <begin position="187"/>
        <end position="208"/>
    </location>
</feature>
<accession>A0A9Y2AIE9</accession>
<dbReference type="PANTHER" id="PTHR30474:SF2">
    <property type="entry name" value="PEPTIDOGLYCAN GLYCOSYLTRANSFERASE FTSW-RELATED"/>
    <property type="match status" value="1"/>
</dbReference>
<evidence type="ECO:0000256" key="16">
    <source>
        <dbReference type="ARBA" id="ARBA00049966"/>
    </source>
</evidence>
<keyword evidence="2" id="KW-0328">Glycosyltransferase</keyword>
<dbReference type="InterPro" id="IPR001182">
    <property type="entry name" value="FtsW/RodA"/>
</dbReference>
<feature type="transmembrane region" description="Helical" evidence="17">
    <location>
        <begin position="44"/>
        <end position="64"/>
    </location>
</feature>
<dbReference type="GO" id="GO:0051301">
    <property type="term" value="P:cell division"/>
    <property type="evidence" value="ECO:0007669"/>
    <property type="project" value="InterPro"/>
</dbReference>
<dbReference type="InterPro" id="IPR018365">
    <property type="entry name" value="Cell_cycle_FtsW-rel_CS"/>
</dbReference>
<evidence type="ECO:0000256" key="4">
    <source>
        <dbReference type="ARBA" id="ARBA00022692"/>
    </source>
</evidence>
<evidence type="ECO:0000256" key="17">
    <source>
        <dbReference type="SAM" id="Phobius"/>
    </source>
</evidence>
<evidence type="ECO:0000256" key="15">
    <source>
        <dbReference type="ARBA" id="ARBA00049902"/>
    </source>
</evidence>